<accession>A0A9N7VNQ0</accession>
<sequence length="135" mass="14288">MRQNQILLCPEYILDATSTVCYATHRCCHHPSLGHRARSVSTPLQCHGSSRPADEPHVSGHTGTYMPAAAAASMQGTYIPQYTAVPASAITVEGVVTDASPQTAAPSSQDANGQQPLSMESTGDHATAYSYQQTK</sequence>
<evidence type="ECO:0000256" key="1">
    <source>
        <dbReference type="SAM" id="MobiDB-lite"/>
    </source>
</evidence>
<proteinExistence type="predicted"/>
<evidence type="ECO:0000313" key="3">
    <source>
        <dbReference type="Proteomes" id="UP001153269"/>
    </source>
</evidence>
<evidence type="ECO:0000313" key="2">
    <source>
        <dbReference type="EMBL" id="CAB1454353.1"/>
    </source>
</evidence>
<feature type="region of interest" description="Disordered" evidence="1">
    <location>
        <begin position="99"/>
        <end position="135"/>
    </location>
</feature>
<comment type="caution">
    <text evidence="2">The sequence shown here is derived from an EMBL/GenBank/DDBJ whole genome shotgun (WGS) entry which is preliminary data.</text>
</comment>
<organism evidence="2 3">
    <name type="scientific">Pleuronectes platessa</name>
    <name type="common">European plaice</name>
    <dbReference type="NCBI Taxonomy" id="8262"/>
    <lineage>
        <taxon>Eukaryota</taxon>
        <taxon>Metazoa</taxon>
        <taxon>Chordata</taxon>
        <taxon>Craniata</taxon>
        <taxon>Vertebrata</taxon>
        <taxon>Euteleostomi</taxon>
        <taxon>Actinopterygii</taxon>
        <taxon>Neopterygii</taxon>
        <taxon>Teleostei</taxon>
        <taxon>Neoteleostei</taxon>
        <taxon>Acanthomorphata</taxon>
        <taxon>Carangaria</taxon>
        <taxon>Pleuronectiformes</taxon>
        <taxon>Pleuronectoidei</taxon>
        <taxon>Pleuronectidae</taxon>
        <taxon>Pleuronectes</taxon>
    </lineage>
</organism>
<keyword evidence="3" id="KW-1185">Reference proteome</keyword>
<reference evidence="2" key="1">
    <citation type="submission" date="2020-03" db="EMBL/GenBank/DDBJ databases">
        <authorList>
            <person name="Weist P."/>
        </authorList>
    </citation>
    <scope>NUCLEOTIDE SEQUENCE</scope>
</reference>
<feature type="region of interest" description="Disordered" evidence="1">
    <location>
        <begin position="43"/>
        <end position="62"/>
    </location>
</feature>
<protein>
    <submittedName>
        <fullName evidence="2">Uncharacterized protein</fullName>
    </submittedName>
</protein>
<dbReference type="AlphaFoldDB" id="A0A9N7VNQ0"/>
<gene>
    <name evidence="2" type="ORF">PLEPLA_LOCUS42117</name>
</gene>
<name>A0A9N7VNQ0_PLEPL</name>
<dbReference type="Proteomes" id="UP001153269">
    <property type="component" value="Unassembled WGS sequence"/>
</dbReference>
<feature type="compositionally biased region" description="Polar residues" evidence="1">
    <location>
        <begin position="99"/>
        <end position="121"/>
    </location>
</feature>
<dbReference type="EMBL" id="CADEAL010004208">
    <property type="protein sequence ID" value="CAB1454353.1"/>
    <property type="molecule type" value="Genomic_DNA"/>
</dbReference>